<dbReference type="PANTHER" id="PTHR33835:SF1">
    <property type="entry name" value="METALLO-BETA-LACTAMASE DOMAIN-CONTAINING PROTEIN"/>
    <property type="match status" value="1"/>
</dbReference>
<evidence type="ECO:0000313" key="2">
    <source>
        <dbReference type="EMBL" id="CAJ1960921.1"/>
    </source>
</evidence>
<dbReference type="PANTHER" id="PTHR33835">
    <property type="entry name" value="YALI0C07656P"/>
    <property type="match status" value="1"/>
</dbReference>
<dbReference type="SUPFAM" id="SSF56281">
    <property type="entry name" value="Metallo-hydrolase/oxidoreductase"/>
    <property type="match status" value="1"/>
</dbReference>
<dbReference type="Proteomes" id="UP001295423">
    <property type="component" value="Unassembled WGS sequence"/>
</dbReference>
<evidence type="ECO:0008006" key="4">
    <source>
        <dbReference type="Google" id="ProtNLM"/>
    </source>
</evidence>
<accession>A0AAD2PWK3</accession>
<evidence type="ECO:0000313" key="3">
    <source>
        <dbReference type="Proteomes" id="UP001295423"/>
    </source>
</evidence>
<sequence length="349" mass="39592">MSINMMKQIFWLLSTALLVTSFSPEIKCPKASHPLLNKLWVSKNPSSPTDDASRLTLLENAKQFDEKIAKGDRTGTYAPAGWSNRLGTVLTPATADIYTADRQFIWNNIDVGGKMAVVKLGNGDLWVHSAVEIDDALKETLSKLGPVRYVMAPNYEHLKYAAKWHSEYPDAYMWACPGLMERLPDIKWAGEIPSGIRGEDGVFLENCWDLEELQALHLDVEANPFTGKPFFNEVIFYHKPSKALIVTDVFWNYPNSDGVPNSHLGGEEWELAPSVESIPFGSKLWKFGMDKVYLPFYKKFMINDERKYSEVSKIILDEWEIETLIPAHGDVVRGKEIVREVLKSHLRRG</sequence>
<feature type="signal peptide" evidence="1">
    <location>
        <begin position="1"/>
        <end position="21"/>
    </location>
</feature>
<protein>
    <recommendedName>
        <fullName evidence="4">Metallo-beta-lactamase domain-containing protein</fullName>
    </recommendedName>
</protein>
<proteinExistence type="predicted"/>
<dbReference type="AlphaFoldDB" id="A0AAD2PWK3"/>
<keyword evidence="1" id="KW-0732">Signal</keyword>
<evidence type="ECO:0000256" key="1">
    <source>
        <dbReference type="SAM" id="SignalP"/>
    </source>
</evidence>
<dbReference type="Pfam" id="PF14234">
    <property type="entry name" value="DUF4336"/>
    <property type="match status" value="1"/>
</dbReference>
<gene>
    <name evidence="2" type="ORF">CYCCA115_LOCUS18950</name>
</gene>
<name>A0AAD2PWK3_9STRA</name>
<keyword evidence="3" id="KW-1185">Reference proteome</keyword>
<reference evidence="2" key="1">
    <citation type="submission" date="2023-08" db="EMBL/GenBank/DDBJ databases">
        <authorList>
            <person name="Audoor S."/>
            <person name="Bilcke G."/>
        </authorList>
    </citation>
    <scope>NUCLEOTIDE SEQUENCE</scope>
</reference>
<dbReference type="InterPro" id="IPR036866">
    <property type="entry name" value="RibonucZ/Hydroxyglut_hydro"/>
</dbReference>
<organism evidence="2 3">
    <name type="scientific">Cylindrotheca closterium</name>
    <dbReference type="NCBI Taxonomy" id="2856"/>
    <lineage>
        <taxon>Eukaryota</taxon>
        <taxon>Sar</taxon>
        <taxon>Stramenopiles</taxon>
        <taxon>Ochrophyta</taxon>
        <taxon>Bacillariophyta</taxon>
        <taxon>Bacillariophyceae</taxon>
        <taxon>Bacillariophycidae</taxon>
        <taxon>Bacillariales</taxon>
        <taxon>Bacillariaceae</taxon>
        <taxon>Cylindrotheca</taxon>
    </lineage>
</organism>
<comment type="caution">
    <text evidence="2">The sequence shown here is derived from an EMBL/GenBank/DDBJ whole genome shotgun (WGS) entry which is preliminary data.</text>
</comment>
<feature type="chain" id="PRO_5042293201" description="Metallo-beta-lactamase domain-containing protein" evidence="1">
    <location>
        <begin position="22"/>
        <end position="349"/>
    </location>
</feature>
<dbReference type="InterPro" id="IPR025638">
    <property type="entry name" value="DUF4336"/>
</dbReference>
<dbReference type="EMBL" id="CAKOGP040002080">
    <property type="protein sequence ID" value="CAJ1960921.1"/>
    <property type="molecule type" value="Genomic_DNA"/>
</dbReference>